<dbReference type="Pfam" id="PF03486">
    <property type="entry name" value="HI0933_like"/>
    <property type="match status" value="1"/>
</dbReference>
<dbReference type="PANTHER" id="PTHR42887:SF2">
    <property type="entry name" value="OS12G0638800 PROTEIN"/>
    <property type="match status" value="1"/>
</dbReference>
<feature type="domain" description="RsdA/BaiN/AoA(So)-like insert" evidence="5">
    <location>
        <begin position="200"/>
        <end position="352"/>
    </location>
</feature>
<gene>
    <name evidence="6" type="ORF">ABS10_01295</name>
</gene>
<dbReference type="Gene3D" id="2.40.30.10">
    <property type="entry name" value="Translation factors"/>
    <property type="match status" value="1"/>
</dbReference>
<dbReference type="PANTHER" id="PTHR42887">
    <property type="entry name" value="OS12G0638800 PROTEIN"/>
    <property type="match status" value="1"/>
</dbReference>
<name>A0A0R2UC72_9GAMM</name>
<evidence type="ECO:0000313" key="6">
    <source>
        <dbReference type="EMBL" id="KRO95378.1"/>
    </source>
</evidence>
<dbReference type="PRINTS" id="PR00411">
    <property type="entry name" value="PNDRDTASEI"/>
</dbReference>
<protein>
    <recommendedName>
        <fullName evidence="8">Flavoprotein</fullName>
    </recommendedName>
</protein>
<dbReference type="InterPro" id="IPR023166">
    <property type="entry name" value="BaiN-like_dom_sf"/>
</dbReference>
<keyword evidence="3" id="KW-0274">FAD</keyword>
<dbReference type="Proteomes" id="UP000051027">
    <property type="component" value="Unassembled WGS sequence"/>
</dbReference>
<dbReference type="Pfam" id="PF22780">
    <property type="entry name" value="HI0933_like_1st"/>
    <property type="match status" value="1"/>
</dbReference>
<dbReference type="SUPFAM" id="SSF160996">
    <property type="entry name" value="HI0933 insert domain-like"/>
    <property type="match status" value="1"/>
</dbReference>
<dbReference type="STRING" id="1655612.ABS10_01295"/>
<dbReference type="Gene3D" id="1.10.8.260">
    <property type="entry name" value="HI0933 insert domain-like"/>
    <property type="match status" value="1"/>
</dbReference>
<dbReference type="AlphaFoldDB" id="A0A0R2UC72"/>
<keyword evidence="2" id="KW-0285">Flavoprotein</keyword>
<sequence>MHAIKEQFDVVILGAGAAGLMCAITAAKRDRSVLVLEKSNKAGKKILMSGGGRCNFTNLYVEAEHFLSNNPHFCKSALKAYTPEDFISMVEAHGIEYEEKKHHQLFCINSSKDILQMLLTQCSDLGVELRTSVEIQKVLKQAQNSSEQRFELLLDERDQKNISCASLVIATGALSIPTLGGSGYGYELAKELELPLITRQASLVPFMFSDEIKDLCEQLSGLSTPVAISSNNKTFEESMLFTHRGLSGPAVLQISNYWRPGDVIKIDLLPNMNAQEVFIEEKGKQSRLTLKKYLNTFLPKALVLQLESLWWPSHKDHALCEISNSELKAIGANLNQWSLKPSSTEGYRTAEVTLGGVDTDALDSKTMEAKEHPGLFFIGEVVDVTGHLGGYNFQWAWASGYSAGLFA</sequence>
<feature type="domain" description="RsdA/BaiN/AoA(So)-like Rossmann fold-like" evidence="4">
    <location>
        <begin position="9"/>
        <end position="404"/>
    </location>
</feature>
<dbReference type="InterPro" id="IPR057661">
    <property type="entry name" value="RsdA/BaiN/AoA(So)_Rossmann"/>
</dbReference>
<dbReference type="InterPro" id="IPR004792">
    <property type="entry name" value="BaiN-like"/>
</dbReference>
<reference evidence="6 7" key="1">
    <citation type="submission" date="2015-10" db="EMBL/GenBank/DDBJ databases">
        <title>Metagenome-Assembled Genomes uncover a global brackish microbiome.</title>
        <authorList>
            <person name="Hugerth L.W."/>
            <person name="Larsson J."/>
            <person name="Alneberg J."/>
            <person name="Lindh M.V."/>
            <person name="Legrand C."/>
            <person name="Pinhassi J."/>
            <person name="Andersson A.F."/>
        </authorList>
    </citation>
    <scope>NUCLEOTIDE SEQUENCE [LARGE SCALE GENOMIC DNA]</scope>
    <source>
        <strain evidence="6">BACL1 MAG-120820-bin45</strain>
    </source>
</reference>
<accession>A0A0R2UC72</accession>
<dbReference type="InterPro" id="IPR055178">
    <property type="entry name" value="RsdA/BaiN/AoA(So)-like_dom"/>
</dbReference>
<evidence type="ECO:0008006" key="8">
    <source>
        <dbReference type="Google" id="ProtNLM"/>
    </source>
</evidence>
<dbReference type="SUPFAM" id="SSF51905">
    <property type="entry name" value="FAD/NAD(P)-binding domain"/>
    <property type="match status" value="1"/>
</dbReference>
<dbReference type="PRINTS" id="PR00368">
    <property type="entry name" value="FADPNR"/>
</dbReference>
<dbReference type="Gene3D" id="3.50.50.60">
    <property type="entry name" value="FAD/NAD(P)-binding domain"/>
    <property type="match status" value="1"/>
</dbReference>
<comment type="caution">
    <text evidence="6">The sequence shown here is derived from an EMBL/GenBank/DDBJ whole genome shotgun (WGS) entry which is preliminary data.</text>
</comment>
<evidence type="ECO:0000313" key="7">
    <source>
        <dbReference type="Proteomes" id="UP000051027"/>
    </source>
</evidence>
<proteinExistence type="predicted"/>
<evidence type="ECO:0000256" key="1">
    <source>
        <dbReference type="ARBA" id="ARBA00001974"/>
    </source>
</evidence>
<evidence type="ECO:0000259" key="5">
    <source>
        <dbReference type="Pfam" id="PF22780"/>
    </source>
</evidence>
<evidence type="ECO:0000256" key="3">
    <source>
        <dbReference type="ARBA" id="ARBA00022827"/>
    </source>
</evidence>
<evidence type="ECO:0000259" key="4">
    <source>
        <dbReference type="Pfam" id="PF03486"/>
    </source>
</evidence>
<organism evidence="6 7">
    <name type="scientific">SAR86 cluster bacterium BACL1 MAG-120820-bin45</name>
    <dbReference type="NCBI Taxonomy" id="1655612"/>
    <lineage>
        <taxon>Bacteria</taxon>
        <taxon>Pseudomonadati</taxon>
        <taxon>Pseudomonadota</taxon>
        <taxon>Gammaproteobacteria</taxon>
        <taxon>SAR86 cluster</taxon>
    </lineage>
</organism>
<comment type="cofactor">
    <cofactor evidence="1">
        <name>FAD</name>
        <dbReference type="ChEBI" id="CHEBI:57692"/>
    </cofactor>
</comment>
<evidence type="ECO:0000256" key="2">
    <source>
        <dbReference type="ARBA" id="ARBA00022630"/>
    </source>
</evidence>
<dbReference type="InterPro" id="IPR036188">
    <property type="entry name" value="FAD/NAD-bd_sf"/>
</dbReference>
<dbReference type="NCBIfam" id="TIGR00275">
    <property type="entry name" value="aminoacetone oxidase family FAD-binding enzyme"/>
    <property type="match status" value="1"/>
</dbReference>
<dbReference type="EMBL" id="LICS01000034">
    <property type="protein sequence ID" value="KRO95378.1"/>
    <property type="molecule type" value="Genomic_DNA"/>
</dbReference>